<dbReference type="EMBL" id="LYPC01000022">
    <property type="protein sequence ID" value="OCT13472.1"/>
    <property type="molecule type" value="Genomic_DNA"/>
</dbReference>
<keyword evidence="3" id="KW-1185">Reference proteome</keyword>
<dbReference type="AlphaFoldDB" id="A0A1C0ZZB0"/>
<evidence type="ECO:0000313" key="2">
    <source>
        <dbReference type="EMBL" id="OCT13472.1"/>
    </source>
</evidence>
<dbReference type="Proteomes" id="UP000093309">
    <property type="component" value="Unassembled WGS sequence"/>
</dbReference>
<comment type="caution">
    <text evidence="2">The sequence shown here is derived from an EMBL/GenBank/DDBJ whole genome shotgun (WGS) entry which is preliminary data.</text>
</comment>
<dbReference type="STRING" id="512399.A8709_17865"/>
<evidence type="ECO:0000313" key="3">
    <source>
        <dbReference type="Proteomes" id="UP000093309"/>
    </source>
</evidence>
<sequence>MPSFLAVLAIAAGTFWFEAPGLIRRKHTRELVVFILFLLIATTLYCMLTLKVILPNPFALIKLIYGWIEA</sequence>
<gene>
    <name evidence="2" type="ORF">A8709_17865</name>
</gene>
<accession>A0A1C0ZZB0</accession>
<organism evidence="2 3">
    <name type="scientific">Paenibacillus pectinilyticus</name>
    <dbReference type="NCBI Taxonomy" id="512399"/>
    <lineage>
        <taxon>Bacteria</taxon>
        <taxon>Bacillati</taxon>
        <taxon>Bacillota</taxon>
        <taxon>Bacilli</taxon>
        <taxon>Bacillales</taxon>
        <taxon>Paenibacillaceae</taxon>
        <taxon>Paenibacillus</taxon>
    </lineage>
</organism>
<reference evidence="3" key="1">
    <citation type="submission" date="2016-05" db="EMBL/GenBank/DDBJ databases">
        <title>Paenibacillus oryzae. sp. nov., isolated from the rice root.</title>
        <authorList>
            <person name="Zhang J."/>
            <person name="Zhang X."/>
        </authorList>
    </citation>
    <scope>NUCLEOTIDE SEQUENCE [LARGE SCALE GENOMIC DNA]</scope>
    <source>
        <strain evidence="3">KCTC13222</strain>
    </source>
</reference>
<protein>
    <submittedName>
        <fullName evidence="2">Uncharacterized protein</fullName>
    </submittedName>
</protein>
<feature type="transmembrane region" description="Helical" evidence="1">
    <location>
        <begin position="31"/>
        <end position="54"/>
    </location>
</feature>
<proteinExistence type="predicted"/>
<evidence type="ECO:0000256" key="1">
    <source>
        <dbReference type="SAM" id="Phobius"/>
    </source>
</evidence>
<keyword evidence="1" id="KW-0472">Membrane</keyword>
<keyword evidence="1" id="KW-0812">Transmembrane</keyword>
<name>A0A1C0ZZB0_9BACL</name>
<keyword evidence="1" id="KW-1133">Transmembrane helix</keyword>